<dbReference type="Gene3D" id="1.10.1390.10">
    <property type="match status" value="1"/>
</dbReference>
<dbReference type="UniPathway" id="UPA00138"/>
<keyword evidence="7" id="KW-0963">Cytoplasm</keyword>
<dbReference type="Gene3D" id="3.40.50.10490">
    <property type="entry name" value="Glucose-6-phosphate isomerase like protein, domain 1"/>
    <property type="match status" value="2"/>
</dbReference>
<comment type="caution">
    <text evidence="9">The sequence shown here is derived from an EMBL/GenBank/DDBJ whole genome shotgun (WGS) entry which is preliminary data.</text>
</comment>
<dbReference type="PROSITE" id="PS00765">
    <property type="entry name" value="P_GLUCOSE_ISOMERASE_1"/>
    <property type="match status" value="1"/>
</dbReference>
<evidence type="ECO:0000256" key="7">
    <source>
        <dbReference type="HAMAP-Rule" id="MF_00473"/>
    </source>
</evidence>
<dbReference type="InterPro" id="IPR001672">
    <property type="entry name" value="G6P_Isomerase"/>
</dbReference>
<comment type="pathway">
    <text evidence="1 7 8">Carbohydrate degradation; glycolysis; D-glyceraldehyde 3-phosphate and glycerone phosphate from D-glucose: step 2/4.</text>
</comment>
<name>A0A8H2JPI7_9GAMM</name>
<feature type="active site" evidence="7">
    <location>
        <position position="519"/>
    </location>
</feature>
<comment type="function">
    <text evidence="7">Catalyzes the reversible isomerization of glucose-6-phosphate to fructose-6-phosphate.</text>
</comment>
<dbReference type="PROSITE" id="PS00174">
    <property type="entry name" value="P_GLUCOSE_ISOMERASE_2"/>
    <property type="match status" value="1"/>
</dbReference>
<evidence type="ECO:0000313" key="10">
    <source>
        <dbReference type="Proteomes" id="UP000307702"/>
    </source>
</evidence>
<dbReference type="PROSITE" id="PS51463">
    <property type="entry name" value="P_GLUCOSE_ISOMERASE_3"/>
    <property type="match status" value="1"/>
</dbReference>
<dbReference type="RefSeq" id="WP_138621150.1">
    <property type="nucleotide sequence ID" value="NZ_SZVP01000003.1"/>
</dbReference>
<dbReference type="InterPro" id="IPR035476">
    <property type="entry name" value="SIS_PGI_1"/>
</dbReference>
<comment type="similarity">
    <text evidence="2 7 8">Belongs to the GPI family.</text>
</comment>
<dbReference type="Proteomes" id="UP000307702">
    <property type="component" value="Unassembled WGS sequence"/>
</dbReference>
<evidence type="ECO:0000256" key="4">
    <source>
        <dbReference type="ARBA" id="ARBA00023152"/>
    </source>
</evidence>
<evidence type="ECO:0000256" key="5">
    <source>
        <dbReference type="ARBA" id="ARBA00023235"/>
    </source>
</evidence>
<dbReference type="GO" id="GO:0004347">
    <property type="term" value="F:glucose-6-phosphate isomerase activity"/>
    <property type="evidence" value="ECO:0007669"/>
    <property type="project" value="UniProtKB-UniRule"/>
</dbReference>
<dbReference type="GO" id="GO:0005829">
    <property type="term" value="C:cytosol"/>
    <property type="evidence" value="ECO:0007669"/>
    <property type="project" value="TreeGrafter"/>
</dbReference>
<dbReference type="InterPro" id="IPR046348">
    <property type="entry name" value="SIS_dom_sf"/>
</dbReference>
<evidence type="ECO:0000256" key="2">
    <source>
        <dbReference type="ARBA" id="ARBA00006604"/>
    </source>
</evidence>
<keyword evidence="5 7" id="KW-0413">Isomerase</keyword>
<comment type="subcellular location">
    <subcellularLocation>
        <location evidence="7">Cytoplasm</location>
    </subcellularLocation>
</comment>
<protein>
    <recommendedName>
        <fullName evidence="7">Glucose-6-phosphate isomerase</fullName>
        <shortName evidence="7">GPI</shortName>
        <ecNumber evidence="7">5.3.1.9</ecNumber>
    </recommendedName>
    <alternativeName>
        <fullName evidence="7">Phosphoglucose isomerase</fullName>
        <shortName evidence="7">PGI</shortName>
    </alternativeName>
    <alternativeName>
        <fullName evidence="7">Phosphohexose isomerase</fullName>
        <shortName evidence="7">PHI</shortName>
    </alternativeName>
</protein>
<evidence type="ECO:0000256" key="6">
    <source>
        <dbReference type="ARBA" id="ARBA00029321"/>
    </source>
</evidence>
<dbReference type="HAMAP" id="MF_00473">
    <property type="entry name" value="G6P_isomerase"/>
    <property type="match status" value="1"/>
</dbReference>
<accession>A0A8H2JPI7</accession>
<keyword evidence="4 7" id="KW-0324">Glycolysis</keyword>
<keyword evidence="10" id="KW-1185">Reference proteome</keyword>
<dbReference type="PANTHER" id="PTHR11469:SF1">
    <property type="entry name" value="GLUCOSE-6-PHOSPHATE ISOMERASE"/>
    <property type="match status" value="1"/>
</dbReference>
<dbReference type="CDD" id="cd05015">
    <property type="entry name" value="SIS_PGI_1"/>
    <property type="match status" value="1"/>
</dbReference>
<reference evidence="9 10" key="1">
    <citation type="submission" date="2019-05" db="EMBL/GenBank/DDBJ databases">
        <title>Colwellia ponticola sp. nov., isolated from seawater.</title>
        <authorList>
            <person name="Yoon J.-H."/>
        </authorList>
    </citation>
    <scope>NUCLEOTIDE SEQUENCE [LARGE SCALE GENOMIC DNA]</scope>
    <source>
        <strain evidence="9 10">OISW-25</strain>
    </source>
</reference>
<feature type="active site" description="Proton donor" evidence="7">
    <location>
        <position position="360"/>
    </location>
</feature>
<dbReference type="NCBIfam" id="NF001211">
    <property type="entry name" value="PRK00179.1"/>
    <property type="match status" value="1"/>
</dbReference>
<keyword evidence="3 7" id="KW-0312">Gluconeogenesis</keyword>
<dbReference type="InterPro" id="IPR023096">
    <property type="entry name" value="G6P_Isomerase_C"/>
</dbReference>
<dbReference type="GO" id="GO:0006096">
    <property type="term" value="P:glycolytic process"/>
    <property type="evidence" value="ECO:0007669"/>
    <property type="project" value="UniProtKB-UniRule"/>
</dbReference>
<dbReference type="EC" id="5.3.1.9" evidence="7"/>
<dbReference type="GO" id="GO:0006094">
    <property type="term" value="P:gluconeogenesis"/>
    <property type="evidence" value="ECO:0007669"/>
    <property type="project" value="UniProtKB-UniRule"/>
</dbReference>
<comment type="catalytic activity">
    <reaction evidence="6 7 8">
        <text>alpha-D-glucose 6-phosphate = beta-D-fructose 6-phosphate</text>
        <dbReference type="Rhea" id="RHEA:11816"/>
        <dbReference type="ChEBI" id="CHEBI:57634"/>
        <dbReference type="ChEBI" id="CHEBI:58225"/>
        <dbReference type="EC" id="5.3.1.9"/>
    </reaction>
</comment>
<evidence type="ECO:0000256" key="8">
    <source>
        <dbReference type="RuleBase" id="RU000612"/>
    </source>
</evidence>
<gene>
    <name evidence="7" type="primary">pgi</name>
    <name evidence="9" type="ORF">FCS21_05275</name>
</gene>
<dbReference type="GO" id="GO:0051156">
    <property type="term" value="P:glucose 6-phosphate metabolic process"/>
    <property type="evidence" value="ECO:0007669"/>
    <property type="project" value="TreeGrafter"/>
</dbReference>
<dbReference type="CDD" id="cd05016">
    <property type="entry name" value="SIS_PGI_2"/>
    <property type="match status" value="1"/>
</dbReference>
<evidence type="ECO:0000256" key="3">
    <source>
        <dbReference type="ARBA" id="ARBA00022432"/>
    </source>
</evidence>
<evidence type="ECO:0000313" key="9">
    <source>
        <dbReference type="EMBL" id="TMM46373.1"/>
    </source>
</evidence>
<dbReference type="UniPathway" id="UPA00109">
    <property type="reaction ID" value="UER00181"/>
</dbReference>
<dbReference type="GO" id="GO:0097367">
    <property type="term" value="F:carbohydrate derivative binding"/>
    <property type="evidence" value="ECO:0007669"/>
    <property type="project" value="InterPro"/>
</dbReference>
<evidence type="ECO:0000256" key="1">
    <source>
        <dbReference type="ARBA" id="ARBA00004926"/>
    </source>
</evidence>
<feature type="active site" evidence="7">
    <location>
        <position position="391"/>
    </location>
</feature>
<dbReference type="PRINTS" id="PR00662">
    <property type="entry name" value="G6PISOMERASE"/>
</dbReference>
<sequence length="555" mass="60433">MNIQKLTSLAQTAKTRSIFSLFSESNHSKDEGSKNRANDFSLSAAHLYLDYSKQNINEAEFEQLIDIAKEAGLAEAITKQFSGVKINNTEGRSVLHTVLRAPTLVKQQVLGDTLANEVEAAEQQMIKIVDDVQQGLLTSHTGQRFTDVVALGIGGSYYGVKVGLSALAPYHNTGLTVHVVANVDGGALEEKLIKLNVDTTLVVVISKTFTTQETILNANAVKQWMLSAVVSKGVNVKRSVIEKQWFAVSTNIEAVIAFGIKAEHILPMWDWVGGRFSLWSAVGLPLALAIGNDHFAKLKAGAYEMDQHFTSADFRDNMPVIMALLGIWNRNALEYPSLAILPYAHSLRALPGYLQQTDMESNGKSVSRQGDKLPWLTAPVVFGQEGTNGQHAFMQLMHQSDDIIPTDFIVALKGRSQYTQNHKVLVANCFAQSEALMQGKTLAQVNTELVNSGLSAEEVSRLAPHKTMKGNTPSNTLVMDLLTPEAIGALFALYEHKIFVQGVIWGINSYDQWGVELGKQLGASVLAAIDGVEGFEKETLSASSQGLIAMFKATT</sequence>
<dbReference type="InterPro" id="IPR035482">
    <property type="entry name" value="SIS_PGI_2"/>
</dbReference>
<organism evidence="9 10">
    <name type="scientific">Colwellia ponticola</name>
    <dbReference type="NCBI Taxonomy" id="2304625"/>
    <lineage>
        <taxon>Bacteria</taxon>
        <taxon>Pseudomonadati</taxon>
        <taxon>Pseudomonadota</taxon>
        <taxon>Gammaproteobacteria</taxon>
        <taxon>Alteromonadales</taxon>
        <taxon>Colwelliaceae</taxon>
        <taxon>Colwellia</taxon>
    </lineage>
</organism>
<dbReference type="Pfam" id="PF00342">
    <property type="entry name" value="PGI"/>
    <property type="match status" value="1"/>
</dbReference>
<dbReference type="InterPro" id="IPR018189">
    <property type="entry name" value="Phosphoglucose_isomerase_CS"/>
</dbReference>
<dbReference type="AlphaFoldDB" id="A0A8H2JPI7"/>
<comment type="pathway">
    <text evidence="7">Carbohydrate biosynthesis; gluconeogenesis.</text>
</comment>
<dbReference type="SUPFAM" id="SSF53697">
    <property type="entry name" value="SIS domain"/>
    <property type="match status" value="1"/>
</dbReference>
<dbReference type="PANTHER" id="PTHR11469">
    <property type="entry name" value="GLUCOSE-6-PHOSPHATE ISOMERASE"/>
    <property type="match status" value="1"/>
</dbReference>
<dbReference type="OrthoDB" id="140919at2"/>
<dbReference type="GO" id="GO:0048029">
    <property type="term" value="F:monosaccharide binding"/>
    <property type="evidence" value="ECO:0007669"/>
    <property type="project" value="TreeGrafter"/>
</dbReference>
<dbReference type="EMBL" id="SZVP01000003">
    <property type="protein sequence ID" value="TMM46373.1"/>
    <property type="molecule type" value="Genomic_DNA"/>
</dbReference>
<proteinExistence type="inferred from homology"/>